<dbReference type="Proteomes" id="UP000011518">
    <property type="component" value="Unassembled WGS sequence"/>
</dbReference>
<evidence type="ECO:0000313" key="2">
    <source>
        <dbReference type="EMBL" id="ELW64845.1"/>
    </source>
</evidence>
<feature type="compositionally biased region" description="Pro residues" evidence="1">
    <location>
        <begin position="14"/>
        <end position="24"/>
    </location>
</feature>
<sequence length="171" mass="18398">MEAPQSNFRGAGPRRPPQPAALDPPEPRREPRRPLHNFELFPTFPARRTAPAAPRAPGSQRVLGSREVAARRSGPLPGYTEWARGRVCARTPRARERSPHGRETDAGSAFQTWARSTPGCAIAHELCFSEPGRTVLGVGEGGEEHVKWPPNPSLKDENAASGSGKVQGAAS</sequence>
<feature type="region of interest" description="Disordered" evidence="1">
    <location>
        <begin position="1"/>
        <end position="110"/>
    </location>
</feature>
<reference evidence="3" key="1">
    <citation type="submission" date="2012-07" db="EMBL/GenBank/DDBJ databases">
        <title>Genome of the Chinese tree shrew, a rising model animal genetically related to primates.</title>
        <authorList>
            <person name="Zhang G."/>
            <person name="Fan Y."/>
            <person name="Yao Y."/>
            <person name="Huang Z."/>
        </authorList>
    </citation>
    <scope>NUCLEOTIDE SEQUENCE [LARGE SCALE GENOMIC DNA]</scope>
</reference>
<name>L9KPH4_TUPCH</name>
<proteinExistence type="predicted"/>
<dbReference type="AlphaFoldDB" id="L9KPH4"/>
<evidence type="ECO:0000313" key="3">
    <source>
        <dbReference type="Proteomes" id="UP000011518"/>
    </source>
</evidence>
<evidence type="ECO:0000256" key="1">
    <source>
        <dbReference type="SAM" id="MobiDB-lite"/>
    </source>
</evidence>
<accession>L9KPH4</accession>
<dbReference type="InParanoid" id="L9KPH4"/>
<gene>
    <name evidence="2" type="ORF">TREES_T100003024</name>
</gene>
<dbReference type="EMBL" id="KB320710">
    <property type="protein sequence ID" value="ELW64845.1"/>
    <property type="molecule type" value="Genomic_DNA"/>
</dbReference>
<feature type="region of interest" description="Disordered" evidence="1">
    <location>
        <begin position="137"/>
        <end position="171"/>
    </location>
</feature>
<reference evidence="3" key="2">
    <citation type="journal article" date="2013" name="Nat. Commun.">
        <title>Genome of the Chinese tree shrew.</title>
        <authorList>
            <person name="Fan Y."/>
            <person name="Huang Z.Y."/>
            <person name="Cao C.C."/>
            <person name="Chen C.S."/>
            <person name="Chen Y.X."/>
            <person name="Fan D.D."/>
            <person name="He J."/>
            <person name="Hou H.L."/>
            <person name="Hu L."/>
            <person name="Hu X.T."/>
            <person name="Jiang X.T."/>
            <person name="Lai R."/>
            <person name="Lang Y.S."/>
            <person name="Liang B."/>
            <person name="Liao S.G."/>
            <person name="Mu D."/>
            <person name="Ma Y.Y."/>
            <person name="Niu Y.Y."/>
            <person name="Sun X.Q."/>
            <person name="Xia J.Q."/>
            <person name="Xiao J."/>
            <person name="Xiong Z.Q."/>
            <person name="Xu L."/>
            <person name="Yang L."/>
            <person name="Zhang Y."/>
            <person name="Zhao W."/>
            <person name="Zhao X.D."/>
            <person name="Zheng Y.T."/>
            <person name="Zhou J.M."/>
            <person name="Zhu Y.B."/>
            <person name="Zhang G.J."/>
            <person name="Wang J."/>
            <person name="Yao Y.G."/>
        </authorList>
    </citation>
    <scope>NUCLEOTIDE SEQUENCE [LARGE SCALE GENOMIC DNA]</scope>
</reference>
<protein>
    <submittedName>
        <fullName evidence="2">Uncharacterized protein</fullName>
    </submittedName>
</protein>
<feature type="compositionally biased region" description="Low complexity" evidence="1">
    <location>
        <begin position="41"/>
        <end position="57"/>
    </location>
</feature>
<organism evidence="2 3">
    <name type="scientific">Tupaia chinensis</name>
    <name type="common">Chinese tree shrew</name>
    <name type="synonym">Tupaia belangeri chinensis</name>
    <dbReference type="NCBI Taxonomy" id="246437"/>
    <lineage>
        <taxon>Eukaryota</taxon>
        <taxon>Metazoa</taxon>
        <taxon>Chordata</taxon>
        <taxon>Craniata</taxon>
        <taxon>Vertebrata</taxon>
        <taxon>Euteleostomi</taxon>
        <taxon>Mammalia</taxon>
        <taxon>Eutheria</taxon>
        <taxon>Euarchontoglires</taxon>
        <taxon>Scandentia</taxon>
        <taxon>Tupaiidae</taxon>
        <taxon>Tupaia</taxon>
    </lineage>
</organism>
<keyword evidence="3" id="KW-1185">Reference proteome</keyword>
<feature type="compositionally biased region" description="Basic and acidic residues" evidence="1">
    <location>
        <begin position="93"/>
        <end position="105"/>
    </location>
</feature>